<dbReference type="InterPro" id="IPR036388">
    <property type="entry name" value="WH-like_DNA-bd_sf"/>
</dbReference>
<evidence type="ECO:0000259" key="5">
    <source>
        <dbReference type="PROSITE" id="PS50931"/>
    </source>
</evidence>
<keyword evidence="4" id="KW-0804">Transcription</keyword>
<evidence type="ECO:0000256" key="4">
    <source>
        <dbReference type="ARBA" id="ARBA00023163"/>
    </source>
</evidence>
<evidence type="ECO:0000256" key="1">
    <source>
        <dbReference type="ARBA" id="ARBA00009437"/>
    </source>
</evidence>
<dbReference type="Pfam" id="PF00126">
    <property type="entry name" value="HTH_1"/>
    <property type="match status" value="1"/>
</dbReference>
<dbReference type="EMBL" id="VWXF01000002">
    <property type="protein sequence ID" value="NIF21524.1"/>
    <property type="molecule type" value="Genomic_DNA"/>
</dbReference>
<reference evidence="6 7" key="1">
    <citation type="journal article" date="2019" name="bioRxiv">
        <title>Bacteria contribute to plant secondary compound degradation in a generalist herbivore system.</title>
        <authorList>
            <person name="Francoeur C.B."/>
            <person name="Khadempour L."/>
            <person name="Moreira-Soto R.D."/>
            <person name="Gotting K."/>
            <person name="Book A.J."/>
            <person name="Pinto-Tomas A.A."/>
            <person name="Keefover-Ring K."/>
            <person name="Currie C.R."/>
        </authorList>
    </citation>
    <scope>NUCLEOTIDE SEQUENCE [LARGE SCALE GENOMIC DNA]</scope>
    <source>
        <strain evidence="6">Acro-835</strain>
    </source>
</reference>
<dbReference type="PRINTS" id="PR00039">
    <property type="entry name" value="HTHLYSR"/>
</dbReference>
<accession>A0ABX0RDI7</accession>
<dbReference type="RefSeq" id="WP_167013498.1">
    <property type="nucleotide sequence ID" value="NZ_VWXF01000002.1"/>
</dbReference>
<dbReference type="InterPro" id="IPR005119">
    <property type="entry name" value="LysR_subst-bd"/>
</dbReference>
<dbReference type="PANTHER" id="PTHR30419">
    <property type="entry name" value="HTH-TYPE TRANSCRIPTIONAL REGULATOR YBHD"/>
    <property type="match status" value="1"/>
</dbReference>
<name>A0ABX0RDI7_9GAMM</name>
<keyword evidence="2" id="KW-0805">Transcription regulation</keyword>
<proteinExistence type="inferred from homology"/>
<dbReference type="Gene3D" id="1.10.10.10">
    <property type="entry name" value="Winged helix-like DNA-binding domain superfamily/Winged helix DNA-binding domain"/>
    <property type="match status" value="1"/>
</dbReference>
<organism evidence="6 7">
    <name type="scientific">Candidatus Pantoea multigeneris</name>
    <dbReference type="NCBI Taxonomy" id="2608357"/>
    <lineage>
        <taxon>Bacteria</taxon>
        <taxon>Pseudomonadati</taxon>
        <taxon>Pseudomonadota</taxon>
        <taxon>Gammaproteobacteria</taxon>
        <taxon>Enterobacterales</taxon>
        <taxon>Erwiniaceae</taxon>
        <taxon>Pantoea</taxon>
    </lineage>
</organism>
<evidence type="ECO:0000313" key="6">
    <source>
        <dbReference type="EMBL" id="NIF21524.1"/>
    </source>
</evidence>
<comment type="caution">
    <text evidence="6">The sequence shown here is derived from an EMBL/GenBank/DDBJ whole genome shotgun (WGS) entry which is preliminary data.</text>
</comment>
<protein>
    <submittedName>
        <fullName evidence="6">LysR family transcriptional regulator</fullName>
    </submittedName>
</protein>
<dbReference type="SUPFAM" id="SSF53850">
    <property type="entry name" value="Periplasmic binding protein-like II"/>
    <property type="match status" value="1"/>
</dbReference>
<evidence type="ECO:0000256" key="3">
    <source>
        <dbReference type="ARBA" id="ARBA00023125"/>
    </source>
</evidence>
<evidence type="ECO:0000313" key="7">
    <source>
        <dbReference type="Proteomes" id="UP001515683"/>
    </source>
</evidence>
<dbReference type="Gene3D" id="3.40.190.290">
    <property type="match status" value="1"/>
</dbReference>
<dbReference type="Proteomes" id="UP001515683">
    <property type="component" value="Unassembled WGS sequence"/>
</dbReference>
<dbReference type="CDD" id="cd05466">
    <property type="entry name" value="PBP2_LTTR_substrate"/>
    <property type="match status" value="1"/>
</dbReference>
<comment type="similarity">
    <text evidence="1">Belongs to the LysR transcriptional regulatory family.</text>
</comment>
<gene>
    <name evidence="6" type="ORF">F3J40_07925</name>
</gene>
<keyword evidence="7" id="KW-1185">Reference proteome</keyword>
<keyword evidence="3" id="KW-0238">DNA-binding</keyword>
<dbReference type="Pfam" id="PF03466">
    <property type="entry name" value="LysR_substrate"/>
    <property type="match status" value="1"/>
</dbReference>
<dbReference type="InterPro" id="IPR036390">
    <property type="entry name" value="WH_DNA-bd_sf"/>
</dbReference>
<feature type="domain" description="HTH lysR-type" evidence="5">
    <location>
        <begin position="1"/>
        <end position="58"/>
    </location>
</feature>
<dbReference type="InterPro" id="IPR050950">
    <property type="entry name" value="HTH-type_LysR_regulators"/>
</dbReference>
<sequence>MTLQQLNYFLTAIESGTISKAAEMLKISQPSISDQILRLENELGTNLFIRTNRRLILTEAGQKLEPHARIAIQAAQNGNQAVQSVRELKDGIASFGTFSSAYQYFLTDLICEFHANYPGVNLKIIGPNSAEVAQAVIDGEIEAGLVMLPINAKNLSVSEPVWSTELGYVTADSERAKGTKDIHALLNSPLILTEATWRNSDPIRKILNQRAEAVGATLKPVIEIEHQQTAFELASRGVGDMLASKPILHHLGYGERLKWTALTPPVFEKFAFIHRADTAISPATREIIQMMKRYLSRLKASSEDMENL</sequence>
<dbReference type="SUPFAM" id="SSF46785">
    <property type="entry name" value="Winged helix' DNA-binding domain"/>
    <property type="match status" value="1"/>
</dbReference>
<dbReference type="PROSITE" id="PS50931">
    <property type="entry name" value="HTH_LYSR"/>
    <property type="match status" value="1"/>
</dbReference>
<evidence type="ECO:0000256" key="2">
    <source>
        <dbReference type="ARBA" id="ARBA00023015"/>
    </source>
</evidence>
<dbReference type="InterPro" id="IPR000847">
    <property type="entry name" value="LysR_HTH_N"/>
</dbReference>